<dbReference type="InterPro" id="IPR035413">
    <property type="entry name" value="Terminase_L_C"/>
</dbReference>
<feature type="domain" description="Phage terminase large subunit N-terminal" evidence="1">
    <location>
        <begin position="20"/>
        <end position="219"/>
    </location>
</feature>
<dbReference type="InterPro" id="IPR052380">
    <property type="entry name" value="Viral_DNA_packaging_terminase"/>
</dbReference>
<dbReference type="Pfam" id="PF17288">
    <property type="entry name" value="Terminase_3C"/>
    <property type="match status" value="1"/>
</dbReference>
<evidence type="ECO:0000313" key="3">
    <source>
        <dbReference type="EMBL" id="MEC5422114.1"/>
    </source>
</evidence>
<evidence type="ECO:0000259" key="2">
    <source>
        <dbReference type="Pfam" id="PF17288"/>
    </source>
</evidence>
<dbReference type="RefSeq" id="WP_327605687.1">
    <property type="nucleotide sequence ID" value="NZ_JARZFX010000001.1"/>
</dbReference>
<proteinExistence type="predicted"/>
<accession>A0ABU6KA42</accession>
<evidence type="ECO:0000313" key="4">
    <source>
        <dbReference type="Proteomes" id="UP001335737"/>
    </source>
</evidence>
<name>A0ABU6KA42_9BACI</name>
<dbReference type="PANTHER" id="PTHR39184:SF1">
    <property type="entry name" value="PBSX PHAGE TERMINASE LARGE SUBUNIT"/>
    <property type="match status" value="1"/>
</dbReference>
<dbReference type="Pfam" id="PF04466">
    <property type="entry name" value="Terminase_3"/>
    <property type="match status" value="1"/>
</dbReference>
<dbReference type="NCBIfam" id="TIGR01547">
    <property type="entry name" value="phage_term_2"/>
    <property type="match status" value="1"/>
</dbReference>
<dbReference type="InterPro" id="IPR035412">
    <property type="entry name" value="Terminase_L_N"/>
</dbReference>
<dbReference type="InterPro" id="IPR006437">
    <property type="entry name" value="Phage_terminase_lsu"/>
</dbReference>
<evidence type="ECO:0000259" key="1">
    <source>
        <dbReference type="Pfam" id="PF04466"/>
    </source>
</evidence>
<gene>
    <name evidence="3" type="ORF">QGM71_01230</name>
</gene>
<dbReference type="Gene3D" id="3.40.50.300">
    <property type="entry name" value="P-loop containing nucleotide triphosphate hydrolases"/>
    <property type="match status" value="1"/>
</dbReference>
<organism evidence="3 4">
    <name type="scientific">Virgibacillus tibetensis</name>
    <dbReference type="NCBI Taxonomy" id="3042313"/>
    <lineage>
        <taxon>Bacteria</taxon>
        <taxon>Bacillati</taxon>
        <taxon>Bacillota</taxon>
        <taxon>Bacilli</taxon>
        <taxon>Bacillales</taxon>
        <taxon>Bacillaceae</taxon>
        <taxon>Virgibacillus</taxon>
    </lineage>
</organism>
<reference evidence="3 4" key="1">
    <citation type="journal article" date="2024" name="Int. J. Syst. Evol. Microbiol.">
        <title>Virgibacillus tibetensis sp. nov., isolated from salt lake on the Tibetan Plateau of China.</title>
        <authorList>
            <person name="Phurbu D."/>
            <person name="Liu Z.-X."/>
            <person name="Wang R."/>
            <person name="Zheng Y.-Y."/>
            <person name="Liu H.-C."/>
            <person name="Zhou Y.-G."/>
            <person name="Yu Y.-J."/>
            <person name="Li A.-H."/>
        </authorList>
    </citation>
    <scope>NUCLEOTIDE SEQUENCE [LARGE SCALE GENOMIC DNA]</scope>
    <source>
        <strain evidence="3 4">C22-A2</strain>
    </source>
</reference>
<dbReference type="EMBL" id="JARZFX010000001">
    <property type="protein sequence ID" value="MEC5422114.1"/>
    <property type="molecule type" value="Genomic_DNA"/>
</dbReference>
<protein>
    <submittedName>
        <fullName evidence="3">PBSX family phage terminase large subunit</fullName>
    </submittedName>
</protein>
<dbReference type="Gene3D" id="3.30.420.280">
    <property type="match status" value="1"/>
</dbReference>
<comment type="caution">
    <text evidence="3">The sequence shown here is derived from an EMBL/GenBank/DDBJ whole genome shotgun (WGS) entry which is preliminary data.</text>
</comment>
<dbReference type="PANTHER" id="PTHR39184">
    <property type="match status" value="1"/>
</dbReference>
<dbReference type="InterPro" id="IPR027417">
    <property type="entry name" value="P-loop_NTPase"/>
</dbReference>
<dbReference type="Proteomes" id="UP001335737">
    <property type="component" value="Unassembled WGS sequence"/>
</dbReference>
<feature type="domain" description="Phage terminase large subunit C-terminal" evidence="2">
    <location>
        <begin position="256"/>
        <end position="395"/>
    </location>
</feature>
<keyword evidence="4" id="KW-1185">Reference proteome</keyword>
<sequence>MNIDVTVNQTYLPLLKNDTRTQILFGGSSSGKSFFLAQRTILDVLGGHRNYLICRNVANTIRKSVFNEISKTIIEMDLSKAFSINKSDLVITCNLTNKQILFAGLDDPEKIKSITPIEGVITDVWVEEATETRYEAVKQLNKRLRGRSKVNKRLILSFNPILKSHWIFEEYFDGWEDDKTSYHDEKLLIIKTTYQDNDFLEKDDVYELENEPDKYYRDVYTYGNWGVLGNVIFKNWETRDLSDIKHTFDRFNNGLDFGFANDPSALARMYYNKKKKELYILDELYEHGLTNDVLADRVIEKIGSEVVFCDSSEPKSIQELKNLGVRALGAKKGKDSVNHGIGWLKQQKIIIDVSCQNTKNEFQKYKWKEDKNGIVLPTPVDKDNHLLDAIRYGMERDMVRKGIQFVN</sequence>